<keyword evidence="1" id="KW-0732">Signal</keyword>
<gene>
    <name evidence="2" type="ORF">PG993_014001</name>
</gene>
<reference evidence="2 3" key="1">
    <citation type="submission" date="2023-01" db="EMBL/GenBank/DDBJ databases">
        <title>Analysis of 21 Apiospora genomes using comparative genomics revels a genus with tremendous synthesis potential of carbohydrate active enzymes and secondary metabolites.</title>
        <authorList>
            <person name="Sorensen T."/>
        </authorList>
    </citation>
    <scope>NUCLEOTIDE SEQUENCE [LARGE SCALE GENOMIC DNA]</scope>
    <source>
        <strain evidence="2 3">CBS 33761</strain>
    </source>
</reference>
<name>A0ABR1RTB3_9PEZI</name>
<evidence type="ECO:0000313" key="2">
    <source>
        <dbReference type="EMBL" id="KAK8017675.1"/>
    </source>
</evidence>
<feature type="chain" id="PRO_5045358834" evidence="1">
    <location>
        <begin position="21"/>
        <end position="113"/>
    </location>
</feature>
<feature type="signal peptide" evidence="1">
    <location>
        <begin position="1"/>
        <end position="20"/>
    </location>
</feature>
<proteinExistence type="predicted"/>
<protein>
    <submittedName>
        <fullName evidence="2">Uncharacterized protein</fullName>
    </submittedName>
</protein>
<accession>A0ABR1RTB3</accession>
<organism evidence="2 3">
    <name type="scientific">Apiospora rasikravindrae</name>
    <dbReference type="NCBI Taxonomy" id="990691"/>
    <lineage>
        <taxon>Eukaryota</taxon>
        <taxon>Fungi</taxon>
        <taxon>Dikarya</taxon>
        <taxon>Ascomycota</taxon>
        <taxon>Pezizomycotina</taxon>
        <taxon>Sordariomycetes</taxon>
        <taxon>Xylariomycetidae</taxon>
        <taxon>Amphisphaeriales</taxon>
        <taxon>Apiosporaceae</taxon>
        <taxon>Apiospora</taxon>
    </lineage>
</organism>
<comment type="caution">
    <text evidence="2">The sequence shown here is derived from an EMBL/GenBank/DDBJ whole genome shotgun (WGS) entry which is preliminary data.</text>
</comment>
<evidence type="ECO:0000313" key="3">
    <source>
        <dbReference type="Proteomes" id="UP001444661"/>
    </source>
</evidence>
<dbReference type="Proteomes" id="UP001444661">
    <property type="component" value="Unassembled WGS sequence"/>
</dbReference>
<keyword evidence="3" id="KW-1185">Reference proteome</keyword>
<dbReference type="EMBL" id="JAQQWK010000013">
    <property type="protein sequence ID" value="KAK8017675.1"/>
    <property type="molecule type" value="Genomic_DNA"/>
</dbReference>
<sequence length="113" mass="12344">MRFITSLSLLAACLSSTVSAEVTCTTHHNGYTKWEVTADNVPDIPGKCAGLNANLHHSHMCGHLPGSRRFCGERDGKLVWQFITLNTCLGGMVDSAWWEATKNNYGAIKCPGY</sequence>
<evidence type="ECO:0000256" key="1">
    <source>
        <dbReference type="SAM" id="SignalP"/>
    </source>
</evidence>